<dbReference type="PANTHER" id="PTHR12994:SF16">
    <property type="entry name" value="SECERNIN-2"/>
    <property type="match status" value="1"/>
</dbReference>
<evidence type="ECO:0000256" key="7">
    <source>
        <dbReference type="ARBA" id="ARBA00023274"/>
    </source>
</evidence>
<evidence type="ECO:0000256" key="4">
    <source>
        <dbReference type="ARBA" id="ARBA00022946"/>
    </source>
</evidence>
<comment type="subcellular location">
    <subcellularLocation>
        <location evidence="1">Mitochondrion</location>
    </subcellularLocation>
</comment>
<evidence type="ECO:0000256" key="2">
    <source>
        <dbReference type="ARBA" id="ARBA00005705"/>
    </source>
</evidence>
<evidence type="ECO:0000256" key="11">
    <source>
        <dbReference type="SAM" id="MobiDB-lite"/>
    </source>
</evidence>
<keyword evidence="7" id="KW-0687">Ribonucleoprotein</keyword>
<dbReference type="AlphaFoldDB" id="A0A8C0E370"/>
<dbReference type="GO" id="GO:0070004">
    <property type="term" value="F:cysteine-type exopeptidase activity"/>
    <property type="evidence" value="ECO:0007669"/>
    <property type="project" value="InterPro"/>
</dbReference>
<reference evidence="12" key="1">
    <citation type="submission" date="2023-09" db="UniProtKB">
        <authorList>
            <consortium name="Ensembl"/>
        </authorList>
    </citation>
    <scope>IDENTIFICATION</scope>
</reference>
<feature type="compositionally biased region" description="Pro residues" evidence="11">
    <location>
        <begin position="509"/>
        <end position="518"/>
    </location>
</feature>
<evidence type="ECO:0000256" key="6">
    <source>
        <dbReference type="ARBA" id="ARBA00023128"/>
    </source>
</evidence>
<dbReference type="InterPro" id="IPR001790">
    <property type="entry name" value="Ribosomal_uL10"/>
</dbReference>
<comment type="similarity">
    <text evidence="3">Belongs to the universal ribosomal protein uL10 family.</text>
</comment>
<organism evidence="12">
    <name type="scientific">Balaenoptera musculus</name>
    <name type="common">Blue whale</name>
    <dbReference type="NCBI Taxonomy" id="9771"/>
    <lineage>
        <taxon>Eukaryota</taxon>
        <taxon>Metazoa</taxon>
        <taxon>Chordata</taxon>
        <taxon>Craniata</taxon>
        <taxon>Vertebrata</taxon>
        <taxon>Euteleostomi</taxon>
        <taxon>Mammalia</taxon>
        <taxon>Eutheria</taxon>
        <taxon>Laurasiatheria</taxon>
        <taxon>Artiodactyla</taxon>
        <taxon>Whippomorpha</taxon>
        <taxon>Cetacea</taxon>
        <taxon>Mysticeti</taxon>
        <taxon>Balaenopteridae</taxon>
        <taxon>Balaenoptera</taxon>
    </lineage>
</organism>
<dbReference type="Ensembl" id="ENSBMST00010032361.1">
    <property type="protein sequence ID" value="ENSBMSP00010029402.1"/>
    <property type="gene ID" value="ENSBMSG00010021305.1"/>
</dbReference>
<dbReference type="PANTHER" id="PTHR12994">
    <property type="entry name" value="SECERNIN"/>
    <property type="match status" value="1"/>
</dbReference>
<dbReference type="FunFam" id="3.60.60.10:FF:000001">
    <property type="entry name" value="Secernin 1"/>
    <property type="match status" value="1"/>
</dbReference>
<dbReference type="Pfam" id="PF03577">
    <property type="entry name" value="Peptidase_C69"/>
    <property type="match status" value="1"/>
</dbReference>
<proteinExistence type="inferred from homology"/>
<keyword evidence="5" id="KW-0689">Ribosomal protein</keyword>
<dbReference type="CDD" id="cd05797">
    <property type="entry name" value="Ribosomal_L10"/>
    <property type="match status" value="1"/>
</dbReference>
<evidence type="ECO:0000256" key="3">
    <source>
        <dbReference type="ARBA" id="ARBA00008889"/>
    </source>
</evidence>
<dbReference type="FunFam" id="3.30.70.1730:FF:000006">
    <property type="entry name" value="39S ribosomal protein L10, mitochondrial"/>
    <property type="match status" value="1"/>
</dbReference>
<comment type="similarity">
    <text evidence="2">Belongs to the peptidase C69 family. Secernin subfamily.</text>
</comment>
<feature type="region of interest" description="Disordered" evidence="11">
    <location>
        <begin position="497"/>
        <end position="518"/>
    </location>
</feature>
<dbReference type="GeneTree" id="ENSGT00390000013474"/>
<name>A0A8C0E370_BALMU</name>
<gene>
    <name evidence="12" type="primary">SCRN2</name>
</gene>
<dbReference type="InterPro" id="IPR005322">
    <property type="entry name" value="Peptidase_C69"/>
</dbReference>
<dbReference type="GO" id="GO:0005743">
    <property type="term" value="C:mitochondrial inner membrane"/>
    <property type="evidence" value="ECO:0007669"/>
    <property type="project" value="UniProtKB-ARBA"/>
</dbReference>
<dbReference type="SUPFAM" id="SSF160369">
    <property type="entry name" value="Ribosomal protein L10-like"/>
    <property type="match status" value="1"/>
</dbReference>
<evidence type="ECO:0000256" key="5">
    <source>
        <dbReference type="ARBA" id="ARBA00022980"/>
    </source>
</evidence>
<evidence type="ECO:0000256" key="8">
    <source>
        <dbReference type="ARBA" id="ARBA00035707"/>
    </source>
</evidence>
<evidence type="ECO:0000313" key="12">
    <source>
        <dbReference type="Ensembl" id="ENSBMSP00010029402.1"/>
    </source>
</evidence>
<dbReference type="GO" id="GO:0016805">
    <property type="term" value="F:dipeptidase activity"/>
    <property type="evidence" value="ECO:0007669"/>
    <property type="project" value="InterPro"/>
</dbReference>
<keyword evidence="4" id="KW-0809">Transit peptide</keyword>
<dbReference type="GO" id="GO:0006508">
    <property type="term" value="P:proteolysis"/>
    <property type="evidence" value="ECO:0007669"/>
    <property type="project" value="InterPro"/>
</dbReference>
<dbReference type="GO" id="GO:0005762">
    <property type="term" value="C:mitochondrial large ribosomal subunit"/>
    <property type="evidence" value="ECO:0007669"/>
    <property type="project" value="UniProtKB-ARBA"/>
</dbReference>
<protein>
    <recommendedName>
        <fullName evidence="8">Large ribosomal subunit protein uL10m</fullName>
    </recommendedName>
    <alternativeName>
        <fullName evidence="9">39S ribosomal protein L10, mitochondrial</fullName>
    </alternativeName>
    <alternativeName>
        <fullName evidence="10">Secernin-2</fullName>
    </alternativeName>
</protein>
<accession>A0A8C0E370</accession>
<dbReference type="InterPro" id="IPR043141">
    <property type="entry name" value="Ribosomal_uL10-like_sf"/>
</dbReference>
<dbReference type="InterPro" id="IPR047865">
    <property type="entry name" value="Ribosomal_uL10_bac_type"/>
</dbReference>
<keyword evidence="6" id="KW-0496">Mitochondrion</keyword>
<evidence type="ECO:0000256" key="1">
    <source>
        <dbReference type="ARBA" id="ARBA00004173"/>
    </source>
</evidence>
<sequence>MERWHERDTLISTSPQMASWSPDTPCSCDCFVSVPPASAIPAVIFAKNSDRPREEVQEVVFVPAGTHVPGSRLQCTYIEVEQVSKTHAAILSRPSWLWGAEMGANEHGVCIGNEAVWTKEPVGTGEALLGMDLLRLALERGSSAQEALHVITGLLERYGQGGSCWEDPMPFCYHNTFLLADRTEAWVLETAGRLWAAQRIQEGAHNISNQLSIGTDISAEHPELRPHARAQGWWGGQAAFDFAQIFSLTQQPVRMEAAKARFRAGRELLQQRQGQLPTRQLVRYGSKAVTRHRRVMHFERQKLMAVTEYIPPKPAVNPRCLPPPPRPPQEETGLIRLLRQEIAAVFRDNRMIAVCQNVALSAEDKLLMRHRLRKHKILMKVFPNQILKSFLEDSKYQNLLPLFVGHNLLLVSEEPKVKEMVRILKSVPFLPLLGGCIDDTILSRQGFVNYSKLPSLALVQGELVGGLTLLTAQTHSLLQHQPLQLTALLDQYVRQQHEEDPVVPASGQPDPPDPVLDS</sequence>
<evidence type="ECO:0000256" key="10">
    <source>
        <dbReference type="ARBA" id="ARBA00040986"/>
    </source>
</evidence>
<dbReference type="Gene3D" id="3.30.70.1730">
    <property type="match status" value="1"/>
</dbReference>
<evidence type="ECO:0000256" key="9">
    <source>
        <dbReference type="ARBA" id="ARBA00035716"/>
    </source>
</evidence>
<dbReference type="Pfam" id="PF00466">
    <property type="entry name" value="Ribosomal_L10"/>
    <property type="match status" value="1"/>
</dbReference>